<feature type="transmembrane region" description="Helical" evidence="1">
    <location>
        <begin position="191"/>
        <end position="214"/>
    </location>
</feature>
<dbReference type="Proteomes" id="UP000077115">
    <property type="component" value="Unassembled WGS sequence"/>
</dbReference>
<feature type="transmembrane region" description="Helical" evidence="1">
    <location>
        <begin position="156"/>
        <end position="176"/>
    </location>
</feature>
<organism evidence="3 4">
    <name type="scientific">Batrachochytrium dendrobatidis (strain JEL423)</name>
    <dbReference type="NCBI Taxonomy" id="403673"/>
    <lineage>
        <taxon>Eukaryota</taxon>
        <taxon>Fungi</taxon>
        <taxon>Fungi incertae sedis</taxon>
        <taxon>Chytridiomycota</taxon>
        <taxon>Chytridiomycota incertae sedis</taxon>
        <taxon>Chytridiomycetes</taxon>
        <taxon>Rhizophydiales</taxon>
        <taxon>Rhizophydiales incertae sedis</taxon>
        <taxon>Batrachochytrium</taxon>
    </lineage>
</organism>
<keyword evidence="1" id="KW-0472">Membrane</keyword>
<evidence type="ECO:0000313" key="4">
    <source>
        <dbReference type="Proteomes" id="UP000077115"/>
    </source>
</evidence>
<dbReference type="STRING" id="403673.A0A177WUV7"/>
<dbReference type="PROSITE" id="PS50132">
    <property type="entry name" value="RGS"/>
    <property type="match status" value="1"/>
</dbReference>
<dbReference type="OrthoDB" id="2100419at2759"/>
<accession>A0A177WUV7</accession>
<dbReference type="SUPFAM" id="SSF48097">
    <property type="entry name" value="Regulator of G-protein signaling, RGS"/>
    <property type="match status" value="1"/>
</dbReference>
<keyword evidence="1" id="KW-1133">Transmembrane helix</keyword>
<proteinExistence type="predicted"/>
<dbReference type="PANTHER" id="PTHR10845:SF192">
    <property type="entry name" value="DOUBLE HIT, ISOFORM B"/>
    <property type="match status" value="1"/>
</dbReference>
<dbReference type="InterPro" id="IPR036305">
    <property type="entry name" value="RGS_sf"/>
</dbReference>
<dbReference type="Gene3D" id="1.10.167.10">
    <property type="entry name" value="Regulator of G-protein Signalling 4, domain 2"/>
    <property type="match status" value="1"/>
</dbReference>
<feature type="transmembrane region" description="Helical" evidence="1">
    <location>
        <begin position="20"/>
        <end position="44"/>
    </location>
</feature>
<keyword evidence="1" id="KW-0812">Transmembrane</keyword>
<feature type="transmembrane region" description="Helical" evidence="1">
    <location>
        <begin position="260"/>
        <end position="281"/>
    </location>
</feature>
<dbReference type="CDD" id="cd07440">
    <property type="entry name" value="RGS"/>
    <property type="match status" value="1"/>
</dbReference>
<dbReference type="EMBL" id="DS022310">
    <property type="protein sequence ID" value="OAJ43435.1"/>
    <property type="molecule type" value="Genomic_DNA"/>
</dbReference>
<reference evidence="3 4" key="2">
    <citation type="submission" date="2016-05" db="EMBL/GenBank/DDBJ databases">
        <title>Lineage-specific infection strategies underlie the spectrum of fungal disease in amphibians.</title>
        <authorList>
            <person name="Cuomo C.A."/>
            <person name="Farrer R.A."/>
            <person name="James T."/>
            <person name="Longcore J."/>
            <person name="Birren B."/>
        </authorList>
    </citation>
    <scope>NUCLEOTIDE SEQUENCE [LARGE SCALE GENOMIC DNA]</scope>
    <source>
        <strain evidence="3 4">JEL423</strain>
    </source>
</reference>
<dbReference type="PANTHER" id="PTHR10845">
    <property type="entry name" value="REGULATOR OF G PROTEIN SIGNALING"/>
    <property type="match status" value="1"/>
</dbReference>
<feature type="transmembrane region" description="Helical" evidence="1">
    <location>
        <begin position="56"/>
        <end position="76"/>
    </location>
</feature>
<dbReference type="InterPro" id="IPR016137">
    <property type="entry name" value="RGS"/>
</dbReference>
<evidence type="ECO:0000313" key="3">
    <source>
        <dbReference type="EMBL" id="OAJ43435.1"/>
    </source>
</evidence>
<dbReference type="InterPro" id="IPR044926">
    <property type="entry name" value="RGS_subdomain_2"/>
</dbReference>
<gene>
    <name evidence="3" type="ORF">BDEG_26796</name>
</gene>
<name>A0A177WUV7_BATDL</name>
<dbReference type="Pfam" id="PF00615">
    <property type="entry name" value="RGS"/>
    <property type="match status" value="1"/>
</dbReference>
<feature type="transmembrane region" description="Helical" evidence="1">
    <location>
        <begin position="226"/>
        <end position="248"/>
    </location>
</feature>
<dbReference type="AlphaFoldDB" id="A0A177WUV7"/>
<evidence type="ECO:0000259" key="2">
    <source>
        <dbReference type="PROSITE" id="PS50132"/>
    </source>
</evidence>
<dbReference type="VEuPathDB" id="FungiDB:BDEG_26796"/>
<feature type="domain" description="RGS" evidence="2">
    <location>
        <begin position="350"/>
        <end position="479"/>
    </location>
</feature>
<evidence type="ECO:0000256" key="1">
    <source>
        <dbReference type="SAM" id="Phobius"/>
    </source>
</evidence>
<sequence length="482" mass="54834">MEHNGTTLTESARQFLATPTSAVVSTTAGTIMSILLIPAIPIFIHERSQPMIKYRSWTINIVACISITMCVVLDTFRHVAYISYEAFPYVQLVENLLYIITACCFLPIYLRHYFLLRLPILQQNLLSHKTMLDPIKYRELSKALVKTKFLSSEKGAWMFYLVNVVPCLAMTFYFFTISDKDMEILNMPTPISLYIGIMLFIQIVLSAGFIFWYGPWSPKDNFQIMIQFYFITGTTLANVLVGLIKLLFPNPSVAKICLNLQTVCACLAVCINIVMPLQFIVNKRNHMIKLYHSSDQLSIRSKSSLLLTPSEKISSINSQKISQCLTDGRDLTLVNIGKSTPTPHIHFKSNLQKILADPAVYTAFCTFLSREFSLESLLFIEAVKNFKIQVKDTLNIEMVEMFSNQIQDNFIQPDSVNEVNLPKKIINQINSTLQDILKGEISIERAVTIYDHAADHIDQMLTVNHLRKFQASDLYRGTTVST</sequence>
<feature type="transmembrane region" description="Helical" evidence="1">
    <location>
        <begin position="96"/>
        <end position="116"/>
    </location>
</feature>
<dbReference type="SMART" id="SM00315">
    <property type="entry name" value="RGS"/>
    <property type="match status" value="1"/>
</dbReference>
<reference evidence="3 4" key="1">
    <citation type="submission" date="2006-10" db="EMBL/GenBank/DDBJ databases">
        <title>The Genome Sequence of Batrachochytrium dendrobatidis JEL423.</title>
        <authorList>
            <consortium name="The Broad Institute Genome Sequencing Platform"/>
            <person name="Birren B."/>
            <person name="Lander E."/>
            <person name="Galagan J."/>
            <person name="Cuomo C."/>
            <person name="Devon K."/>
            <person name="Jaffe D."/>
            <person name="Butler J."/>
            <person name="Alvarez P."/>
            <person name="Gnerre S."/>
            <person name="Grabherr M."/>
            <person name="Kleber M."/>
            <person name="Mauceli E."/>
            <person name="Brockman W."/>
            <person name="Young S."/>
            <person name="LaButti K."/>
            <person name="Sykes S."/>
            <person name="DeCaprio D."/>
            <person name="Crawford M."/>
            <person name="Koehrsen M."/>
            <person name="Engels R."/>
            <person name="Montgomery P."/>
            <person name="Pearson M."/>
            <person name="Howarth C."/>
            <person name="Larson L."/>
            <person name="White J."/>
            <person name="O'Leary S."/>
            <person name="Kodira C."/>
            <person name="Zeng Q."/>
            <person name="Yandava C."/>
            <person name="Alvarado L."/>
            <person name="Longcore J."/>
            <person name="James T."/>
        </authorList>
    </citation>
    <scope>NUCLEOTIDE SEQUENCE [LARGE SCALE GENOMIC DNA]</scope>
    <source>
        <strain evidence="3 4">JEL423</strain>
    </source>
</reference>
<protein>
    <recommendedName>
        <fullName evidence="2">RGS domain-containing protein</fullName>
    </recommendedName>
</protein>